<dbReference type="EMBL" id="CP159578">
    <property type="protein sequence ID" value="XCJ80737.1"/>
    <property type="molecule type" value="Genomic_DNA"/>
</dbReference>
<feature type="region of interest" description="Disordered" evidence="5">
    <location>
        <begin position="70"/>
        <end position="89"/>
    </location>
</feature>
<evidence type="ECO:0000256" key="3">
    <source>
        <dbReference type="ARBA" id="ARBA00022833"/>
    </source>
</evidence>
<keyword evidence="2" id="KW-0863">Zinc-finger</keyword>
<dbReference type="PROSITE" id="PS01102">
    <property type="entry name" value="ZF_DKSA_1"/>
    <property type="match status" value="1"/>
</dbReference>
<dbReference type="GO" id="GO:1900378">
    <property type="term" value="P:positive regulation of secondary metabolite biosynthetic process"/>
    <property type="evidence" value="ECO:0007669"/>
    <property type="project" value="TreeGrafter"/>
</dbReference>
<evidence type="ECO:0000256" key="1">
    <source>
        <dbReference type="ARBA" id="ARBA00022723"/>
    </source>
</evidence>
<proteinExistence type="predicted"/>
<dbReference type="RefSeq" id="WP_353981548.1">
    <property type="nucleotide sequence ID" value="NZ_CP159578.1"/>
</dbReference>
<dbReference type="Pfam" id="PF01258">
    <property type="entry name" value="zf-dskA_traR"/>
    <property type="match status" value="1"/>
</dbReference>
<dbReference type="PROSITE" id="PS51128">
    <property type="entry name" value="ZF_DKSA_2"/>
    <property type="match status" value="1"/>
</dbReference>
<dbReference type="InterPro" id="IPR000962">
    <property type="entry name" value="Znf_DskA_TraR"/>
</dbReference>
<protein>
    <submittedName>
        <fullName evidence="7">DksA/TraR family C4-type zinc finger protein</fullName>
    </submittedName>
</protein>
<name>A0AB74U9S7_9GAMM</name>
<accession>A0AB74U9S7</accession>
<evidence type="ECO:0000256" key="5">
    <source>
        <dbReference type="SAM" id="MobiDB-lite"/>
    </source>
</evidence>
<keyword evidence="1" id="KW-0479">Metal-binding</keyword>
<keyword evidence="3" id="KW-0862">Zinc</keyword>
<evidence type="ECO:0000256" key="2">
    <source>
        <dbReference type="ARBA" id="ARBA00022771"/>
    </source>
</evidence>
<dbReference type="Gene3D" id="1.20.120.910">
    <property type="entry name" value="DksA, coiled-coil domain"/>
    <property type="match status" value="1"/>
</dbReference>
<dbReference type="SUPFAM" id="SSF57716">
    <property type="entry name" value="Glucocorticoid receptor-like (DNA-binding domain)"/>
    <property type="match status" value="1"/>
</dbReference>
<sequence length="89" mass="9960">MAGGWAHDGAVQDQIDTTVNDGIDEVRRRLERRGPSLTHCEECEEPIPQARREAVPGVRLCVACQAEADKHHTHQSGYNRRGSKDSQLR</sequence>
<dbReference type="NCBIfam" id="NF008243">
    <property type="entry name" value="PRK11019.1"/>
    <property type="match status" value="1"/>
</dbReference>
<evidence type="ECO:0000259" key="6">
    <source>
        <dbReference type="Pfam" id="PF01258"/>
    </source>
</evidence>
<dbReference type="GO" id="GO:0008270">
    <property type="term" value="F:zinc ion binding"/>
    <property type="evidence" value="ECO:0007669"/>
    <property type="project" value="UniProtKB-KW"/>
</dbReference>
<dbReference type="PANTHER" id="PTHR38777:SF1">
    <property type="entry name" value="DNAK SUPPRESSOR PROTEIN"/>
    <property type="match status" value="1"/>
</dbReference>
<reference evidence="7" key="1">
    <citation type="submission" date="2024-06" db="EMBL/GenBank/DDBJ databases">
        <title>Complete genome of Salinicola endophyticus HNIBRBA4755.</title>
        <authorList>
            <person name="Shin S.Y."/>
            <person name="Kang H."/>
            <person name="Song J."/>
        </authorList>
    </citation>
    <scope>NUCLEOTIDE SEQUENCE</scope>
    <source>
        <strain evidence="7">HNIBRBA4755</strain>
    </source>
</reference>
<dbReference type="PRINTS" id="PR00618">
    <property type="entry name" value="DKSAZNFINGER"/>
</dbReference>
<dbReference type="AlphaFoldDB" id="A0AB74U9S7"/>
<gene>
    <name evidence="7" type="ORF">ABV408_06030</name>
</gene>
<evidence type="ECO:0000256" key="4">
    <source>
        <dbReference type="PROSITE-ProRule" id="PRU00510"/>
    </source>
</evidence>
<dbReference type="InterPro" id="IPR020458">
    <property type="entry name" value="Znf_DskA_TraR_CS"/>
</dbReference>
<feature type="zinc finger region" description="dksA C4-type" evidence="4">
    <location>
        <begin position="40"/>
        <end position="64"/>
    </location>
</feature>
<organism evidence="7">
    <name type="scientific">Salinicola endophyticus</name>
    <dbReference type="NCBI Taxonomy" id="1949083"/>
    <lineage>
        <taxon>Bacteria</taxon>
        <taxon>Pseudomonadati</taxon>
        <taxon>Pseudomonadota</taxon>
        <taxon>Gammaproteobacteria</taxon>
        <taxon>Oceanospirillales</taxon>
        <taxon>Halomonadaceae</taxon>
        <taxon>Salinicola</taxon>
    </lineage>
</organism>
<dbReference type="PANTHER" id="PTHR38777">
    <property type="entry name" value="FELS-2 PROPHAGE PROTEIN"/>
    <property type="match status" value="1"/>
</dbReference>
<dbReference type="InterPro" id="IPR020460">
    <property type="entry name" value="Znf_C4-type_bac"/>
</dbReference>
<feature type="domain" description="Zinc finger DksA/TraR C4-type" evidence="6">
    <location>
        <begin position="37"/>
        <end position="69"/>
    </location>
</feature>
<evidence type="ECO:0000313" key="7">
    <source>
        <dbReference type="EMBL" id="XCJ80737.1"/>
    </source>
</evidence>